<reference evidence="6" key="1">
    <citation type="submission" date="2016-10" db="EMBL/GenBank/DDBJ databases">
        <authorList>
            <person name="Varghese N."/>
            <person name="Submissions S."/>
        </authorList>
    </citation>
    <scope>NUCLEOTIDE SEQUENCE [LARGE SCALE GENOMIC DNA]</scope>
    <source>
        <strain evidence="6">CGMCC 4.3510</strain>
    </source>
</reference>
<dbReference type="InterPro" id="IPR029066">
    <property type="entry name" value="PLP-binding_barrel"/>
</dbReference>
<proteinExistence type="predicted"/>
<comment type="cofactor">
    <cofactor evidence="1 3">
        <name>pyridoxal 5'-phosphate</name>
        <dbReference type="ChEBI" id="CHEBI:597326"/>
    </cofactor>
</comment>
<dbReference type="PANTHER" id="PTHR43727">
    <property type="entry name" value="DIAMINOPIMELATE DECARBOXYLASE"/>
    <property type="match status" value="1"/>
</dbReference>
<evidence type="ECO:0000256" key="3">
    <source>
        <dbReference type="PIRSR" id="PIRSR600183-50"/>
    </source>
</evidence>
<keyword evidence="6" id="KW-1185">Reference proteome</keyword>
<dbReference type="NCBIfam" id="TIGR03099">
    <property type="entry name" value="dCO2ase_PEP1"/>
    <property type="match status" value="1"/>
</dbReference>
<dbReference type="InterPro" id="IPR017530">
    <property type="entry name" value="DCO2ase_PEP1"/>
</dbReference>
<dbReference type="InterPro" id="IPR022644">
    <property type="entry name" value="De-COase2_N"/>
</dbReference>
<dbReference type="Pfam" id="PF02784">
    <property type="entry name" value="Orn_Arg_deC_N"/>
    <property type="match status" value="1"/>
</dbReference>
<dbReference type="PROSITE" id="PS00879">
    <property type="entry name" value="ODR_DC_2_2"/>
    <property type="match status" value="1"/>
</dbReference>
<evidence type="ECO:0000256" key="2">
    <source>
        <dbReference type="ARBA" id="ARBA00022898"/>
    </source>
</evidence>
<dbReference type="STRING" id="380248.SAMN05216251_106111"/>
<dbReference type="PRINTS" id="PR01179">
    <property type="entry name" value="ODADCRBXLASE"/>
</dbReference>
<dbReference type="InterPro" id="IPR022657">
    <property type="entry name" value="De-COase2_CS"/>
</dbReference>
<dbReference type="SUPFAM" id="SSF50621">
    <property type="entry name" value="Alanine racemase C-terminal domain-like"/>
    <property type="match status" value="1"/>
</dbReference>
<dbReference type="AlphaFoldDB" id="A0A1I2EAT9"/>
<feature type="modified residue" description="N6-(pyridoxal phosphate)lysine" evidence="3">
    <location>
        <position position="105"/>
    </location>
</feature>
<evidence type="ECO:0000259" key="4">
    <source>
        <dbReference type="Pfam" id="PF02784"/>
    </source>
</evidence>
<feature type="domain" description="Orn/DAP/Arg decarboxylase 2 N-terminal" evidence="4">
    <location>
        <begin position="82"/>
        <end position="329"/>
    </location>
</feature>
<dbReference type="InterPro" id="IPR009006">
    <property type="entry name" value="Ala_racemase/Decarboxylase_C"/>
</dbReference>
<accession>A0A1I2EAT9</accession>
<evidence type="ECO:0000256" key="1">
    <source>
        <dbReference type="ARBA" id="ARBA00001933"/>
    </source>
</evidence>
<keyword evidence="2 3" id="KW-0663">Pyridoxal phosphate</keyword>
<gene>
    <name evidence="5" type="ORF">SAMN05216251_106111</name>
</gene>
<evidence type="ECO:0000313" key="5">
    <source>
        <dbReference type="EMBL" id="SFE89809.1"/>
    </source>
</evidence>
<dbReference type="SUPFAM" id="SSF51419">
    <property type="entry name" value="PLP-binding barrel"/>
    <property type="match status" value="1"/>
</dbReference>
<feature type="active site" description="Proton donor" evidence="3">
    <location>
        <position position="398"/>
    </location>
</feature>
<evidence type="ECO:0000313" key="6">
    <source>
        <dbReference type="Proteomes" id="UP000199323"/>
    </source>
</evidence>
<dbReference type="RefSeq" id="WP_107416953.1">
    <property type="nucleotide sequence ID" value="NZ_FONG01000006.1"/>
</dbReference>
<dbReference type="Proteomes" id="UP000199323">
    <property type="component" value="Unassembled WGS sequence"/>
</dbReference>
<dbReference type="CDD" id="cd06839">
    <property type="entry name" value="PLPDE_III_Btrk_like"/>
    <property type="match status" value="1"/>
</dbReference>
<dbReference type="OrthoDB" id="9802241at2"/>
<dbReference type="InterPro" id="IPR000183">
    <property type="entry name" value="Orn/DAP/Arg_de-COase"/>
</dbReference>
<dbReference type="PANTHER" id="PTHR43727:SF2">
    <property type="entry name" value="GROUP IV DECARBOXYLASE"/>
    <property type="match status" value="1"/>
</dbReference>
<dbReference type="Gene3D" id="2.40.37.10">
    <property type="entry name" value="Lyase, Ornithine Decarboxylase, Chain A, domain 1"/>
    <property type="match status" value="1"/>
</dbReference>
<protein>
    <submittedName>
        <fullName evidence="5">Diaminopimelate decarboxylase</fullName>
    </submittedName>
</protein>
<organism evidence="5 6">
    <name type="scientific">Actinacidiphila alni</name>
    <dbReference type="NCBI Taxonomy" id="380248"/>
    <lineage>
        <taxon>Bacteria</taxon>
        <taxon>Bacillati</taxon>
        <taxon>Actinomycetota</taxon>
        <taxon>Actinomycetes</taxon>
        <taxon>Kitasatosporales</taxon>
        <taxon>Streptomycetaceae</taxon>
        <taxon>Actinacidiphila</taxon>
    </lineage>
</organism>
<dbReference type="GO" id="GO:0008836">
    <property type="term" value="F:diaminopimelate decarboxylase activity"/>
    <property type="evidence" value="ECO:0007669"/>
    <property type="project" value="TreeGrafter"/>
</dbReference>
<dbReference type="EMBL" id="FONG01000006">
    <property type="protein sequence ID" value="SFE89809.1"/>
    <property type="molecule type" value="Genomic_DNA"/>
</dbReference>
<sequence length="447" mass="45883">MSGAGTGTATPAADVPAHVPAAHVEEAAAPVHPAADPDAFGGFGRHGRFAVVDGELAVGGVPVARLAERVGSTPFFAYDRGLISRRVAELRSALPDGVELNYAVKANPMPALLHHMSGLVDGLDVASAGEMLSALDTTVPAERIGFAGPGKTSIEIRQAVAAGVLIELESATELARVRLAGEQLGITARVALRVNPPFAVRGSGMKMSGGPQQFGVDAEQAPQLLAAIGAAGLDFHGFHVFAGSQNLDAESICAAQRATVDLVTGLADHAPAPVRYLNLGGGFGIPYAARDRALDLGPIGENLGKLLDTAIRPAFPQVRPVIELGRYLVGEAGVYLTRVVDRKVSRGTTFLVVDGGLQHQLAATGNLGRAIRRNYPIAVAGSATGPATETVDVVGCLCTPLDLLGKDVSLPHAEIGDLVAVFQAGAYGLTASPVGFLGHPAPHEVLI</sequence>
<dbReference type="GO" id="GO:0009089">
    <property type="term" value="P:lysine biosynthetic process via diaminopimelate"/>
    <property type="evidence" value="ECO:0007669"/>
    <property type="project" value="TreeGrafter"/>
</dbReference>
<dbReference type="Gene3D" id="3.20.20.10">
    <property type="entry name" value="Alanine racemase"/>
    <property type="match status" value="1"/>
</dbReference>
<name>A0A1I2EAT9_9ACTN</name>